<dbReference type="GO" id="GO:0005634">
    <property type="term" value="C:nucleus"/>
    <property type="evidence" value="ECO:0007669"/>
    <property type="project" value="UniProtKB-SubCell"/>
</dbReference>
<comment type="subcellular location">
    <subcellularLocation>
        <location evidence="1">Nucleus</location>
    </subcellularLocation>
</comment>
<sequence>MEEVVEGDQYFVSLVKLLASSNKATRDKTLRVIIKTWLPTQTSLSDGDMKKLWKGLFYCVWHADKAPVQSELINRLASLLLHLDLPLAVQYFSVFLLTMRREWAGIDALRLDKFYLLIRRFLHQFFALLKKHSWDLELCRRSVQVLEERVFFTDDKFYGSGVNYQIASVFLEELRPFLPLQKEVVDILFKPFIYSMAKLSDKVLLGKIKSNLFDVILKMGKQLLERRKCGEDVDSDDDMVVLGSISLTNLFSTTFYDLGSSPDCCQGNRKVLFAMHEEYQKLEKDIISSGIEISFPDLQEQDVDEVPTLVPVSSEEEVPSEISAVDVDITAESTDKAHKKKKKHKKATPSEISMLDVDLTAESTDKPLKKQKKNKKATDGSGKKKTKKTTNGSSDLVSENTTVNKDNENIVASNGENSNNEQIGDGNMIALDESVISNLQIQFEKVASEADFGDNVVSPVISTNGSVKKRKRAKNVDGLQKHDVVLPSEVDAEGNTAVKSGEKSVKKVRFSMKNNLVWKPHNPLPPESLRLPPSVTPRGSALKKGIPPGPILEFPATAKRTKRRAVAMRAKKGVRSLPVKRVKKLKSKST</sequence>
<dbReference type="RefSeq" id="XP_022929687.1">
    <property type="nucleotide sequence ID" value="XM_023073919.1"/>
</dbReference>
<dbReference type="GO" id="GO:0030688">
    <property type="term" value="C:preribosome, small subunit precursor"/>
    <property type="evidence" value="ECO:0007669"/>
    <property type="project" value="InterPro"/>
</dbReference>
<gene>
    <name evidence="7 8" type="primary">LOC111436194</name>
</gene>
<dbReference type="GeneID" id="111436194"/>
<dbReference type="RefSeq" id="XP_022929688.1">
    <property type="nucleotide sequence ID" value="XM_023073920.1"/>
</dbReference>
<evidence type="ECO:0000256" key="1">
    <source>
        <dbReference type="ARBA" id="ARBA00004123"/>
    </source>
</evidence>
<feature type="region of interest" description="Disordered" evidence="5">
    <location>
        <begin position="325"/>
        <end position="423"/>
    </location>
</feature>
<keyword evidence="3" id="KW-0698">rRNA processing</keyword>
<dbReference type="SMR" id="A0A6J1ENE5"/>
<reference evidence="7 8" key="1">
    <citation type="submission" date="2025-04" db="UniProtKB">
        <authorList>
            <consortium name="RefSeq"/>
        </authorList>
    </citation>
    <scope>IDENTIFICATION</scope>
    <source>
        <tissue evidence="7 8">Young leaves</tissue>
    </source>
</reference>
<dbReference type="Pfam" id="PF05997">
    <property type="entry name" value="Nop52"/>
    <property type="match status" value="1"/>
</dbReference>
<evidence type="ECO:0000256" key="5">
    <source>
        <dbReference type="SAM" id="MobiDB-lite"/>
    </source>
</evidence>
<accession>A0A6J1ENE5</accession>
<dbReference type="PANTHER" id="PTHR13026:SF0">
    <property type="entry name" value="RIBOSOMAL RNA PROCESSING 1B"/>
    <property type="match status" value="1"/>
</dbReference>
<evidence type="ECO:0000313" key="7">
    <source>
        <dbReference type="RefSeq" id="XP_022929687.1"/>
    </source>
</evidence>
<name>A0A6J1ENE5_CUCMO</name>
<dbReference type="PANTHER" id="PTHR13026">
    <property type="entry name" value="NNP-1 PROTEIN NOVEL NUCLEAR PROTEIN 1 NOP52"/>
    <property type="match status" value="1"/>
</dbReference>
<feature type="region of interest" description="Disordered" evidence="5">
    <location>
        <begin position="524"/>
        <end position="553"/>
    </location>
</feature>
<proteinExistence type="inferred from homology"/>
<keyword evidence="4" id="KW-0539">Nucleus</keyword>
<evidence type="ECO:0000313" key="8">
    <source>
        <dbReference type="RefSeq" id="XP_022929688.1"/>
    </source>
</evidence>
<protein>
    <submittedName>
        <fullName evidence="7 8">Ribosomal RNA processing protein 1 homolog</fullName>
    </submittedName>
</protein>
<evidence type="ECO:0000313" key="6">
    <source>
        <dbReference type="Proteomes" id="UP000504609"/>
    </source>
</evidence>
<evidence type="ECO:0000256" key="4">
    <source>
        <dbReference type="ARBA" id="ARBA00023242"/>
    </source>
</evidence>
<dbReference type="AlphaFoldDB" id="A0A6J1ENE5"/>
<feature type="compositionally biased region" description="Basic residues" evidence="5">
    <location>
        <begin position="337"/>
        <end position="347"/>
    </location>
</feature>
<evidence type="ECO:0000256" key="3">
    <source>
        <dbReference type="ARBA" id="ARBA00022552"/>
    </source>
</evidence>
<dbReference type="KEGG" id="cmos:111436194"/>
<dbReference type="Proteomes" id="UP000504609">
    <property type="component" value="Unplaced"/>
</dbReference>
<dbReference type="InterPro" id="IPR010301">
    <property type="entry name" value="RRP1"/>
</dbReference>
<keyword evidence="6" id="KW-1185">Reference proteome</keyword>
<feature type="compositionally biased region" description="Polar residues" evidence="5">
    <location>
        <begin position="396"/>
        <end position="422"/>
    </location>
</feature>
<organism evidence="6 7">
    <name type="scientific">Cucurbita moschata</name>
    <name type="common">Winter crookneck squash</name>
    <name type="synonym">Cucurbita pepo var. moschata</name>
    <dbReference type="NCBI Taxonomy" id="3662"/>
    <lineage>
        <taxon>Eukaryota</taxon>
        <taxon>Viridiplantae</taxon>
        <taxon>Streptophyta</taxon>
        <taxon>Embryophyta</taxon>
        <taxon>Tracheophyta</taxon>
        <taxon>Spermatophyta</taxon>
        <taxon>Magnoliopsida</taxon>
        <taxon>eudicotyledons</taxon>
        <taxon>Gunneridae</taxon>
        <taxon>Pentapetalae</taxon>
        <taxon>rosids</taxon>
        <taxon>fabids</taxon>
        <taxon>Cucurbitales</taxon>
        <taxon>Cucurbitaceae</taxon>
        <taxon>Cucurbiteae</taxon>
        <taxon>Cucurbita</taxon>
    </lineage>
</organism>
<dbReference type="GO" id="GO:0006364">
    <property type="term" value="P:rRNA processing"/>
    <property type="evidence" value="ECO:0007669"/>
    <property type="project" value="UniProtKB-KW"/>
</dbReference>
<comment type="similarity">
    <text evidence="2">Belongs to the RRP1 family.</text>
</comment>
<evidence type="ECO:0000256" key="2">
    <source>
        <dbReference type="ARBA" id="ARBA00006374"/>
    </source>
</evidence>